<reference evidence="1 2" key="1">
    <citation type="journal article" date="2018" name="Plant Biotechnol. Rep.">
        <title>Diversity and antifungal activity of endophytic bacteria associated with Panax ginseng seedlings.</title>
        <authorList>
            <person name="Park J.M."/>
            <person name="Hong C.E."/>
            <person name="Jo S.H."/>
        </authorList>
    </citation>
    <scope>NUCLEOTIDE SEQUENCE [LARGE SCALE GENOMIC DNA]</scope>
    <source>
        <strain evidence="1 2">PgKB38</strain>
    </source>
</reference>
<dbReference type="EMBL" id="VTFH01000001">
    <property type="protein sequence ID" value="KAA8560928.1"/>
    <property type="molecule type" value="Genomic_DNA"/>
</dbReference>
<proteinExistence type="predicted"/>
<evidence type="ECO:0000313" key="1">
    <source>
        <dbReference type="EMBL" id="KAA8560928.1"/>
    </source>
</evidence>
<name>A0A5M9IVX0_9PSED</name>
<dbReference type="Proteomes" id="UP000323425">
    <property type="component" value="Unassembled WGS sequence"/>
</dbReference>
<gene>
    <name evidence="1" type="ORF">FX985_00978</name>
</gene>
<protein>
    <submittedName>
        <fullName evidence="1">Uncharacterized protein</fullName>
    </submittedName>
</protein>
<organism evidence="1 2">
    <name type="scientific">Pseudomonas extremaustralis</name>
    <dbReference type="NCBI Taxonomy" id="359110"/>
    <lineage>
        <taxon>Bacteria</taxon>
        <taxon>Pseudomonadati</taxon>
        <taxon>Pseudomonadota</taxon>
        <taxon>Gammaproteobacteria</taxon>
        <taxon>Pseudomonadales</taxon>
        <taxon>Pseudomonadaceae</taxon>
        <taxon>Pseudomonas</taxon>
    </lineage>
</organism>
<dbReference type="AlphaFoldDB" id="A0A5M9IVX0"/>
<evidence type="ECO:0000313" key="2">
    <source>
        <dbReference type="Proteomes" id="UP000323425"/>
    </source>
</evidence>
<accession>A0A5M9IVX0</accession>
<comment type="caution">
    <text evidence="1">The sequence shown here is derived from an EMBL/GenBank/DDBJ whole genome shotgun (WGS) entry which is preliminary data.</text>
</comment>
<sequence>MTLNTSSMSGVIWMLGSRSPRGTFRSSISAMSACQLRRAFILSSGSISSKSTSSWGCVARSAWMVFGINAAATEGKAATRISPATTFFSSAISARADSSSSNIRFARATSFLPAIVSSTPRPRRSTKSIPTSCSNMDICWDTADGETCMASATAAIVLRTANSLSALNLLISTEFLLWQILSSNS</sequence>